<feature type="transmembrane region" description="Helical" evidence="8">
    <location>
        <begin position="418"/>
        <end position="438"/>
    </location>
</feature>
<evidence type="ECO:0000256" key="5">
    <source>
        <dbReference type="ARBA" id="ARBA00023136"/>
    </source>
</evidence>
<dbReference type="InterPro" id="IPR052192">
    <property type="entry name" value="Insect_Ionotropic_Sensory_Rcpt"/>
</dbReference>
<dbReference type="PANTHER" id="PTHR42643:SF30">
    <property type="entry name" value="IONOTROPIC RECEPTOR 40A-RELATED"/>
    <property type="match status" value="1"/>
</dbReference>
<dbReference type="AlphaFoldDB" id="A0AAD8EQ32"/>
<evidence type="ECO:0000256" key="7">
    <source>
        <dbReference type="ARBA" id="ARBA00023180"/>
    </source>
</evidence>
<keyword evidence="4 8" id="KW-1133">Transmembrane helix</keyword>
<dbReference type="EMBL" id="JASPKZ010001233">
    <property type="protein sequence ID" value="KAJ9598271.1"/>
    <property type="molecule type" value="Genomic_DNA"/>
</dbReference>
<keyword evidence="5 8" id="KW-0472">Membrane</keyword>
<dbReference type="Proteomes" id="UP001233999">
    <property type="component" value="Unassembled WGS sequence"/>
</dbReference>
<feature type="transmembrane region" description="Helical" evidence="8">
    <location>
        <begin position="612"/>
        <end position="635"/>
    </location>
</feature>
<reference evidence="10" key="1">
    <citation type="journal article" date="2023" name="IScience">
        <title>Live-bearing cockroach genome reveals convergent evolutionary mechanisms linked to viviparity in insects and beyond.</title>
        <authorList>
            <person name="Fouks B."/>
            <person name="Harrison M.C."/>
            <person name="Mikhailova A.A."/>
            <person name="Marchal E."/>
            <person name="English S."/>
            <person name="Carruthers M."/>
            <person name="Jennings E.C."/>
            <person name="Chiamaka E.L."/>
            <person name="Frigard R.A."/>
            <person name="Pippel M."/>
            <person name="Attardo G.M."/>
            <person name="Benoit J.B."/>
            <person name="Bornberg-Bauer E."/>
            <person name="Tobe S.S."/>
        </authorList>
    </citation>
    <scope>NUCLEOTIDE SEQUENCE</scope>
    <source>
        <strain evidence="10">Stay&amp;Tobe</strain>
    </source>
</reference>
<feature type="transmembrane region" description="Helical" evidence="8">
    <location>
        <begin position="357"/>
        <end position="377"/>
    </location>
</feature>
<comment type="caution">
    <text evidence="10">The sequence shown here is derived from an EMBL/GenBank/DDBJ whole genome shotgun (WGS) entry which is preliminary data.</text>
</comment>
<sequence>MYGILCLLLFNIAAGLSEVEYLPEVHRQALYCVKQIAEQYFEEDYPIVISDPRNTHKANVNKLANISVQSISISDIIIRELTCGISRSGIILYGTSKEIITKLPRGKPLQFIVIISDANDDIAQSLYELLHIFNFYYYERMRGSVFNVKFVIAFPKIRDIAFNPVIQFVGDQLSRYQIFNVVLILPRTDNVYLDSSLQPRSSLISELYTWFPFKDYKHCHEFNGLTFLDRWISSPSGRFEYQRNLFPPKFPKVFNGCPLNYGSLITDARSVEFEWYVLDIIFRSLNITLVNANDDKVDIFICSQAVNLMNALNTFLTTENPHHLRFTFPHMFTEFRWYVPCPKPDMRHGNFYKVFDASLWLLFFVTCVLFSVIIFLMRKSFVDGDANYQNISYTGYCVWAIATSVSVPEMPKTTRLRIAFIVIIAYSFAMSTVFQSFFTSHLIEPGFEKQLSSFDELQKKDFILLGQKNILMGWFVNFTNFNSTKSVENMLRVFKLSMFPIEEFLNVEKSAVITSDLDMKLKMGTHQGDIKPCSFLFSAHGFYVVNVFPSCVYYEAINTKILQLFETGLFLKLLDIYKFSKNQNALNITEIGHKLKKDQYLKYTFKTKHLSVFIFIYLAGNAISITIFIAEIIFFKLKSFK</sequence>
<keyword evidence="6" id="KW-0675">Receptor</keyword>
<keyword evidence="9" id="KW-0732">Signal</keyword>
<keyword evidence="11" id="KW-1185">Reference proteome</keyword>
<keyword evidence="3 8" id="KW-0812">Transmembrane</keyword>
<gene>
    <name evidence="10" type="ORF">L9F63_011092</name>
</gene>
<comment type="subcellular location">
    <subcellularLocation>
        <location evidence="1">Cell membrane</location>
        <topology evidence="1">Multi-pass membrane protein</topology>
    </subcellularLocation>
</comment>
<protein>
    <submittedName>
        <fullName evidence="10">Uncharacterized protein</fullName>
    </submittedName>
</protein>
<evidence type="ECO:0000256" key="4">
    <source>
        <dbReference type="ARBA" id="ARBA00022989"/>
    </source>
</evidence>
<evidence type="ECO:0000256" key="6">
    <source>
        <dbReference type="ARBA" id="ARBA00023170"/>
    </source>
</evidence>
<reference evidence="10" key="2">
    <citation type="submission" date="2023-05" db="EMBL/GenBank/DDBJ databases">
        <authorList>
            <person name="Fouks B."/>
        </authorList>
    </citation>
    <scope>NUCLEOTIDE SEQUENCE</scope>
    <source>
        <strain evidence="10">Stay&amp;Tobe</strain>
        <tissue evidence="10">Testes</tissue>
    </source>
</reference>
<name>A0AAD8EQ32_DIPPU</name>
<evidence type="ECO:0000256" key="3">
    <source>
        <dbReference type="ARBA" id="ARBA00022692"/>
    </source>
</evidence>
<dbReference type="Gene3D" id="1.10.287.70">
    <property type="match status" value="1"/>
</dbReference>
<proteinExistence type="predicted"/>
<dbReference type="GO" id="GO:0005886">
    <property type="term" value="C:plasma membrane"/>
    <property type="evidence" value="ECO:0007669"/>
    <property type="project" value="UniProtKB-SubCell"/>
</dbReference>
<dbReference type="PANTHER" id="PTHR42643">
    <property type="entry name" value="IONOTROPIC RECEPTOR 20A-RELATED"/>
    <property type="match status" value="1"/>
</dbReference>
<evidence type="ECO:0000313" key="11">
    <source>
        <dbReference type="Proteomes" id="UP001233999"/>
    </source>
</evidence>
<feature type="chain" id="PRO_5042214660" evidence="9">
    <location>
        <begin position="18"/>
        <end position="641"/>
    </location>
</feature>
<evidence type="ECO:0000256" key="1">
    <source>
        <dbReference type="ARBA" id="ARBA00004651"/>
    </source>
</evidence>
<accession>A0AAD8EQ32</accession>
<evidence type="ECO:0000256" key="9">
    <source>
        <dbReference type="SAM" id="SignalP"/>
    </source>
</evidence>
<evidence type="ECO:0000256" key="2">
    <source>
        <dbReference type="ARBA" id="ARBA00022475"/>
    </source>
</evidence>
<evidence type="ECO:0000313" key="10">
    <source>
        <dbReference type="EMBL" id="KAJ9598271.1"/>
    </source>
</evidence>
<organism evidence="10 11">
    <name type="scientific">Diploptera punctata</name>
    <name type="common">Pacific beetle cockroach</name>
    <dbReference type="NCBI Taxonomy" id="6984"/>
    <lineage>
        <taxon>Eukaryota</taxon>
        <taxon>Metazoa</taxon>
        <taxon>Ecdysozoa</taxon>
        <taxon>Arthropoda</taxon>
        <taxon>Hexapoda</taxon>
        <taxon>Insecta</taxon>
        <taxon>Pterygota</taxon>
        <taxon>Neoptera</taxon>
        <taxon>Polyneoptera</taxon>
        <taxon>Dictyoptera</taxon>
        <taxon>Blattodea</taxon>
        <taxon>Blaberoidea</taxon>
        <taxon>Blaberidae</taxon>
        <taxon>Diplopterinae</taxon>
        <taxon>Diploptera</taxon>
    </lineage>
</organism>
<keyword evidence="2" id="KW-1003">Cell membrane</keyword>
<evidence type="ECO:0000256" key="8">
    <source>
        <dbReference type="SAM" id="Phobius"/>
    </source>
</evidence>
<keyword evidence="7" id="KW-0325">Glycoprotein</keyword>
<feature type="signal peptide" evidence="9">
    <location>
        <begin position="1"/>
        <end position="17"/>
    </location>
</feature>